<gene>
    <name evidence="5" type="ORF">LAZ67_8001828</name>
</gene>
<dbReference type="PANTHER" id="PTHR21301:SF10">
    <property type="entry name" value="REVERSE TRANSCRIPTASE DOMAIN-CONTAINING PROTEIN"/>
    <property type="match status" value="1"/>
</dbReference>
<protein>
    <recommendedName>
        <fullName evidence="4">RING-type domain-containing protein</fullName>
    </recommendedName>
</protein>
<evidence type="ECO:0000256" key="1">
    <source>
        <dbReference type="ARBA" id="ARBA00022771"/>
    </source>
</evidence>
<keyword evidence="2" id="KW-0862">Zinc</keyword>
<dbReference type="SUPFAM" id="SSF57850">
    <property type="entry name" value="RING/U-box"/>
    <property type="match status" value="1"/>
</dbReference>
<dbReference type="PANTHER" id="PTHR21301">
    <property type="entry name" value="REVERSE TRANSCRIPTASE"/>
    <property type="match status" value="1"/>
</dbReference>
<feature type="domain" description="RING-type" evidence="4">
    <location>
        <begin position="124"/>
        <end position="165"/>
    </location>
</feature>
<dbReference type="Gene3D" id="3.30.40.10">
    <property type="entry name" value="Zinc/RING finger domain, C3HC4 (zinc finger)"/>
    <property type="match status" value="1"/>
</dbReference>
<proteinExistence type="predicted"/>
<keyword evidence="1 3" id="KW-0863">Zinc-finger</keyword>
<name>A0ABY6KQJ1_9ARAC</name>
<accession>A0ABY6KQJ1</accession>
<dbReference type="Proteomes" id="UP001235939">
    <property type="component" value="Chromosome 08"/>
</dbReference>
<evidence type="ECO:0000256" key="2">
    <source>
        <dbReference type="ARBA" id="ARBA00022833"/>
    </source>
</evidence>
<dbReference type="Pfam" id="PF13639">
    <property type="entry name" value="zf-RING_2"/>
    <property type="match status" value="1"/>
</dbReference>
<evidence type="ECO:0000313" key="5">
    <source>
        <dbReference type="EMBL" id="UYV71129.1"/>
    </source>
</evidence>
<sequence>MGSPLSSPLAEIVMNTIDKWITTQFPTDIIIYKRYIDDIFCICTANKVNHILTSLNNYHPRIKFTMEIVMCSSESSEEIAQDFTMENSVTTVESSNLIAAFREFILDFARTCHTAPMMSEAEDCSICLDTISQDNLCHPRNCMYQFHLDCLKTWFEQTNSCPIFRRNFTEIVYNARSPEDYDIMAVEDKVNATEILDDNPQEFPPQVTQFLLDVFDQDHDTDDDSDLPNDGMLGKSSVFFKIRLYFSENREICI</sequence>
<dbReference type="InterPro" id="IPR001841">
    <property type="entry name" value="Znf_RING"/>
</dbReference>
<evidence type="ECO:0000313" key="6">
    <source>
        <dbReference type="Proteomes" id="UP001235939"/>
    </source>
</evidence>
<dbReference type="PROSITE" id="PS50089">
    <property type="entry name" value="ZF_RING_2"/>
    <property type="match status" value="1"/>
</dbReference>
<evidence type="ECO:0000256" key="3">
    <source>
        <dbReference type="PROSITE-ProRule" id="PRU00175"/>
    </source>
</evidence>
<dbReference type="InterPro" id="IPR013083">
    <property type="entry name" value="Znf_RING/FYVE/PHD"/>
</dbReference>
<keyword evidence="6" id="KW-1185">Reference proteome</keyword>
<dbReference type="EMBL" id="CP092870">
    <property type="protein sequence ID" value="UYV71129.1"/>
    <property type="molecule type" value="Genomic_DNA"/>
</dbReference>
<evidence type="ECO:0000259" key="4">
    <source>
        <dbReference type="PROSITE" id="PS50089"/>
    </source>
</evidence>
<keyword evidence="1 3" id="KW-0479">Metal-binding</keyword>
<organism evidence="5 6">
    <name type="scientific">Cordylochernes scorpioides</name>
    <dbReference type="NCBI Taxonomy" id="51811"/>
    <lineage>
        <taxon>Eukaryota</taxon>
        <taxon>Metazoa</taxon>
        <taxon>Ecdysozoa</taxon>
        <taxon>Arthropoda</taxon>
        <taxon>Chelicerata</taxon>
        <taxon>Arachnida</taxon>
        <taxon>Pseudoscorpiones</taxon>
        <taxon>Cheliferoidea</taxon>
        <taxon>Chernetidae</taxon>
        <taxon>Cordylochernes</taxon>
    </lineage>
</organism>
<reference evidence="5 6" key="1">
    <citation type="submission" date="2022-01" db="EMBL/GenBank/DDBJ databases">
        <title>A chromosomal length assembly of Cordylochernes scorpioides.</title>
        <authorList>
            <person name="Zeh D."/>
            <person name="Zeh J."/>
        </authorList>
    </citation>
    <scope>NUCLEOTIDE SEQUENCE [LARGE SCALE GENOMIC DNA]</scope>
    <source>
        <strain evidence="5">IN4F17</strain>
        <tissue evidence="5">Whole Body</tissue>
    </source>
</reference>